<dbReference type="Proteomes" id="UP000271708">
    <property type="component" value="Chromosome"/>
</dbReference>
<feature type="region of interest" description="Disordered" evidence="1">
    <location>
        <begin position="24"/>
        <end position="54"/>
    </location>
</feature>
<dbReference type="RefSeq" id="WP_157089943.1">
    <property type="nucleotide sequence ID" value="NZ_CAJFZZ010000112.1"/>
</dbReference>
<dbReference type="KEGG" id="jme:EEW87_16795"/>
<name>A0A650GF43_9MICO</name>
<feature type="compositionally biased region" description="Polar residues" evidence="1">
    <location>
        <begin position="44"/>
        <end position="54"/>
    </location>
</feature>
<organism evidence="2 3">
    <name type="scientific">Janibacter melonis</name>
    <dbReference type="NCBI Taxonomy" id="262209"/>
    <lineage>
        <taxon>Bacteria</taxon>
        <taxon>Bacillati</taxon>
        <taxon>Actinomycetota</taxon>
        <taxon>Actinomycetes</taxon>
        <taxon>Micrococcales</taxon>
        <taxon>Intrasporangiaceae</taxon>
        <taxon>Janibacter</taxon>
    </lineage>
</organism>
<dbReference type="GeneID" id="59162127"/>
<reference evidence="2 3" key="1">
    <citation type="submission" date="2019-09" db="EMBL/GenBank/DDBJ databases">
        <title>Complete Genome Sequence of Janibacter melonis M714 with both human health impact and industrial applications.</title>
        <authorList>
            <person name="Jin M."/>
            <person name="Zhao Q.R."/>
        </authorList>
    </citation>
    <scope>NUCLEOTIDE SEQUENCE [LARGE SCALE GENOMIC DNA]</scope>
    <source>
        <strain evidence="2 3">M714</strain>
    </source>
</reference>
<evidence type="ECO:0000256" key="1">
    <source>
        <dbReference type="SAM" id="MobiDB-lite"/>
    </source>
</evidence>
<evidence type="ECO:0000313" key="3">
    <source>
        <dbReference type="Proteomes" id="UP000271708"/>
    </source>
</evidence>
<protein>
    <submittedName>
        <fullName evidence="2">Uncharacterized protein</fullName>
    </submittedName>
</protein>
<dbReference type="AlphaFoldDB" id="A0A650GF43"/>
<dbReference type="EMBL" id="CP044548">
    <property type="protein sequence ID" value="QGX08512.1"/>
    <property type="molecule type" value="Genomic_DNA"/>
</dbReference>
<sequence>MLWIAGGIAAVIAVIAVAYDRTHKGASMQSDPSNVAKDAGTSLRYHNNSGGTSL</sequence>
<proteinExistence type="predicted"/>
<evidence type="ECO:0000313" key="2">
    <source>
        <dbReference type="EMBL" id="QGX08512.1"/>
    </source>
</evidence>
<gene>
    <name evidence="2" type="ORF">EEW87_16795</name>
</gene>
<accession>A0A650GF43</accession>